<proteinExistence type="predicted"/>
<evidence type="ECO:0008006" key="3">
    <source>
        <dbReference type="Google" id="ProtNLM"/>
    </source>
</evidence>
<gene>
    <name evidence="1" type="ORF">LRP29_20440</name>
</gene>
<dbReference type="EMBL" id="CP088147">
    <property type="protein sequence ID" value="UTU49856.1"/>
    <property type="molecule type" value="Genomic_DNA"/>
</dbReference>
<protein>
    <recommendedName>
        <fullName evidence="3">Transposase</fullName>
    </recommendedName>
</protein>
<evidence type="ECO:0000313" key="2">
    <source>
        <dbReference type="Proteomes" id="UP001060070"/>
    </source>
</evidence>
<name>A0AB38T614_9HYPH</name>
<organism evidence="1 2">
    <name type="scientific">Mesorhizobium ciceri</name>
    <dbReference type="NCBI Taxonomy" id="39645"/>
    <lineage>
        <taxon>Bacteria</taxon>
        <taxon>Pseudomonadati</taxon>
        <taxon>Pseudomonadota</taxon>
        <taxon>Alphaproteobacteria</taxon>
        <taxon>Hyphomicrobiales</taxon>
        <taxon>Phyllobacteriaceae</taxon>
        <taxon>Mesorhizobium</taxon>
    </lineage>
</organism>
<accession>A0AB38T614</accession>
<evidence type="ECO:0000313" key="1">
    <source>
        <dbReference type="EMBL" id="UTU49856.1"/>
    </source>
</evidence>
<reference evidence="1 2" key="1">
    <citation type="journal article" date="2022" name="Microbiol. Resour. Announc.">
        <title>Complete Genome Sequence of Mesorhizobium ciceri Strain R30, a Rhizobium Used as a Commercial Inoculant for Chickpea in Argentina.</title>
        <authorList>
            <person name="Foresto E."/>
            <person name="Revale S."/>
            <person name="Primo E."/>
            <person name="Nievas F."/>
            <person name="Carezzano E."/>
            <person name="Puente M."/>
            <person name="Alzari P."/>
            <person name="Mart M."/>
            <person name="Ben-Assaya M."/>
            <person name="Mornico D."/>
            <person name="Santoro M."/>
            <person name="Mart F."/>
            <person name="Giordano W."/>
            <person name="Bogino P."/>
        </authorList>
    </citation>
    <scope>NUCLEOTIDE SEQUENCE [LARGE SCALE GENOMIC DNA]</scope>
    <source>
        <strain evidence="1 2">R30</strain>
    </source>
</reference>
<sequence>MSLMTGCDHEHSDVIEQAVEWYAANYGACERPIVPTLQRRFGLTAHQAIVVIRETTLRRARAA</sequence>
<dbReference type="AlphaFoldDB" id="A0AB38T614"/>
<dbReference type="Proteomes" id="UP001060070">
    <property type="component" value="Chromosome"/>
</dbReference>
<keyword evidence="2" id="KW-1185">Reference proteome</keyword>
<dbReference type="RefSeq" id="WP_024503216.1">
    <property type="nucleotide sequence ID" value="NZ_CP088147.1"/>
</dbReference>